<proteinExistence type="predicted"/>
<dbReference type="CDD" id="cd12510">
    <property type="entry name" value="RRM1_RBM12_like"/>
    <property type="match status" value="1"/>
</dbReference>
<evidence type="ECO:0000256" key="4">
    <source>
        <dbReference type="SAM" id="MobiDB-lite"/>
    </source>
</evidence>
<dbReference type="SUPFAM" id="SSF54928">
    <property type="entry name" value="RNA-binding domain, RBD"/>
    <property type="match status" value="1"/>
</dbReference>
<dbReference type="PROSITE" id="PS50102">
    <property type="entry name" value="RRM"/>
    <property type="match status" value="1"/>
</dbReference>
<dbReference type="InterPro" id="IPR012677">
    <property type="entry name" value="Nucleotide-bd_a/b_plait_sf"/>
</dbReference>
<evidence type="ECO:0000256" key="3">
    <source>
        <dbReference type="PROSITE-ProRule" id="PRU00176"/>
    </source>
</evidence>
<dbReference type="InterPro" id="IPR035979">
    <property type="entry name" value="RBD_domain_sf"/>
</dbReference>
<feature type="region of interest" description="Disordered" evidence="4">
    <location>
        <begin position="103"/>
        <end position="132"/>
    </location>
</feature>
<name>A0A915KD13_ROMCU</name>
<evidence type="ECO:0000313" key="7">
    <source>
        <dbReference type="WBParaSite" id="nRc.2.0.1.t36270-RA"/>
    </source>
</evidence>
<evidence type="ECO:0000256" key="1">
    <source>
        <dbReference type="ARBA" id="ARBA00022737"/>
    </source>
</evidence>
<dbReference type="SMART" id="SM00360">
    <property type="entry name" value="RRM"/>
    <property type="match status" value="1"/>
</dbReference>
<reference evidence="7" key="1">
    <citation type="submission" date="2022-11" db="UniProtKB">
        <authorList>
            <consortium name="WormBaseParasite"/>
        </authorList>
    </citation>
    <scope>IDENTIFICATION</scope>
</reference>
<evidence type="ECO:0000313" key="6">
    <source>
        <dbReference type="Proteomes" id="UP000887565"/>
    </source>
</evidence>
<dbReference type="AlphaFoldDB" id="A0A915KD13"/>
<organism evidence="6 7">
    <name type="scientific">Romanomermis culicivorax</name>
    <name type="common">Nematode worm</name>
    <dbReference type="NCBI Taxonomy" id="13658"/>
    <lineage>
        <taxon>Eukaryota</taxon>
        <taxon>Metazoa</taxon>
        <taxon>Ecdysozoa</taxon>
        <taxon>Nematoda</taxon>
        <taxon>Enoplea</taxon>
        <taxon>Dorylaimia</taxon>
        <taxon>Mermithida</taxon>
        <taxon>Mermithoidea</taxon>
        <taxon>Mermithidae</taxon>
        <taxon>Romanomermis</taxon>
    </lineage>
</organism>
<keyword evidence="1" id="KW-0677">Repeat</keyword>
<dbReference type="InterPro" id="IPR000504">
    <property type="entry name" value="RRM_dom"/>
</dbReference>
<evidence type="ECO:0000259" key="5">
    <source>
        <dbReference type="PROSITE" id="PS50102"/>
    </source>
</evidence>
<dbReference type="WBParaSite" id="nRc.2.0.1.t36270-RA">
    <property type="protein sequence ID" value="nRc.2.0.1.t36270-RA"/>
    <property type="gene ID" value="nRc.2.0.1.g36270"/>
</dbReference>
<dbReference type="InterPro" id="IPR050666">
    <property type="entry name" value="ESRP"/>
</dbReference>
<keyword evidence="2 3" id="KW-0694">RNA-binding</keyword>
<feature type="domain" description="RRM" evidence="5">
    <location>
        <begin position="3"/>
        <end position="76"/>
    </location>
</feature>
<dbReference type="GO" id="GO:0003723">
    <property type="term" value="F:RNA binding"/>
    <property type="evidence" value="ECO:0007669"/>
    <property type="project" value="UniProtKB-UniRule"/>
</dbReference>
<feature type="compositionally biased region" description="Basic residues" evidence="4">
    <location>
        <begin position="119"/>
        <end position="132"/>
    </location>
</feature>
<dbReference type="PANTHER" id="PTHR13976">
    <property type="entry name" value="HETEROGENEOUS NUCLEAR RIBONUCLEOPROTEIN-RELATED"/>
    <property type="match status" value="1"/>
</dbReference>
<keyword evidence="6" id="KW-1185">Reference proteome</keyword>
<protein>
    <submittedName>
        <fullName evidence="7">RRM domain-containing protein</fullName>
    </submittedName>
</protein>
<dbReference type="Gene3D" id="3.30.70.330">
    <property type="match status" value="1"/>
</dbReference>
<accession>A0A915KD13</accession>
<evidence type="ECO:0000256" key="2">
    <source>
        <dbReference type="ARBA" id="ARBA00022884"/>
    </source>
</evidence>
<dbReference type="Proteomes" id="UP000887565">
    <property type="component" value="Unplaced"/>
</dbReference>
<sequence length="226" mass="25390">MSIIIRLQHLPWSADAADVREFFRGLIIPEGGVHIVGGRDGDVFVQFSSDEDARLAMKNDGKRLKDSKIKLLLSSQKEMQKVIEKARSDYAAGLVTPNFDSRAAAASDDEEESGDKKRAVGRRSRSRSGSKERRHRLHKAFYCIICHCQKFPFGDRQVFISLVRLRQIFKSFFARFSHHVQRNAPNANTAPQAIHQATNFQAQQAAVPGVMAQFAAPLQYQAPLQP</sequence>